<gene>
    <name evidence="1" type="ORF">CI610_03471</name>
</gene>
<reference evidence="1" key="1">
    <citation type="journal article" date="2017" name="Appl. Environ. Microbiol.">
        <title>Molecular characterization of an Endozoicomonas-like organism causing infection in king scallop Pecten maximus L.</title>
        <authorList>
            <person name="Cano I."/>
            <person name="van Aerle R."/>
            <person name="Ross S."/>
            <person name="Verner-Jeffreys D.W."/>
            <person name="Paley R.K."/>
            <person name="Rimmer G."/>
            <person name="Ryder D."/>
            <person name="Hooper P."/>
            <person name="Stone D."/>
            <person name="Feist S.W."/>
        </authorList>
    </citation>
    <scope>NUCLEOTIDE SEQUENCE</scope>
</reference>
<sequence length="42" mass="4720">MGELTEQEINNMELMINTMARKVIGGKTPIEIYTREPVALIA</sequence>
<dbReference type="AlphaFoldDB" id="A0A2H9T330"/>
<comment type="caution">
    <text evidence="1">The sequence shown here is derived from an EMBL/GenBank/DDBJ whole genome shotgun (WGS) entry which is preliminary data.</text>
</comment>
<dbReference type="EMBL" id="NSIT01000476">
    <property type="protein sequence ID" value="PJE77604.1"/>
    <property type="molecule type" value="Genomic_DNA"/>
</dbReference>
<proteinExistence type="predicted"/>
<accession>A0A2H9T330</accession>
<protein>
    <submittedName>
        <fullName evidence="1">Uncharacterized protein</fullName>
    </submittedName>
</protein>
<evidence type="ECO:0000313" key="1">
    <source>
        <dbReference type="EMBL" id="PJE77604.1"/>
    </source>
</evidence>
<organism evidence="1">
    <name type="scientific">invertebrate metagenome</name>
    <dbReference type="NCBI Taxonomy" id="1711999"/>
    <lineage>
        <taxon>unclassified sequences</taxon>
        <taxon>metagenomes</taxon>
        <taxon>organismal metagenomes</taxon>
    </lineage>
</organism>
<name>A0A2H9T330_9ZZZZ</name>